<comment type="cofactor">
    <cofactor evidence="1">
        <name>Zn(2+)</name>
        <dbReference type="ChEBI" id="CHEBI:29105"/>
    </cofactor>
</comment>
<reference evidence="12 13" key="1">
    <citation type="journal article" date="2021" name="BMC Biol.">
        <title>Horizontally acquired antibacterial genes associated with adaptive radiation of ladybird beetles.</title>
        <authorList>
            <person name="Li H.S."/>
            <person name="Tang X.F."/>
            <person name="Huang Y.H."/>
            <person name="Xu Z.Y."/>
            <person name="Chen M.L."/>
            <person name="Du X.Y."/>
            <person name="Qiu B.Y."/>
            <person name="Chen P.T."/>
            <person name="Zhang W."/>
            <person name="Slipinski A."/>
            <person name="Escalona H.E."/>
            <person name="Waterhouse R.M."/>
            <person name="Zwick A."/>
            <person name="Pang H."/>
        </authorList>
    </citation>
    <scope>NUCLEOTIDE SEQUENCE [LARGE SCALE GENOMIC DNA]</scope>
    <source>
        <strain evidence="12">SYSU2018</strain>
    </source>
</reference>
<keyword evidence="4" id="KW-0645">Protease</keyword>
<dbReference type="GO" id="GO:0006508">
    <property type="term" value="P:proteolysis"/>
    <property type="evidence" value="ECO:0007669"/>
    <property type="project" value="UniProtKB-KW"/>
</dbReference>
<dbReference type="Gene3D" id="1.10.1380.10">
    <property type="entry name" value="Neutral endopeptidase , domain2"/>
    <property type="match status" value="1"/>
</dbReference>
<evidence type="ECO:0000259" key="11">
    <source>
        <dbReference type="Pfam" id="PF05649"/>
    </source>
</evidence>
<proteinExistence type="inferred from homology"/>
<evidence type="ECO:0000256" key="1">
    <source>
        <dbReference type="ARBA" id="ARBA00001947"/>
    </source>
</evidence>
<dbReference type="GO" id="GO:0046872">
    <property type="term" value="F:metal ion binding"/>
    <property type="evidence" value="ECO:0007669"/>
    <property type="project" value="UniProtKB-KW"/>
</dbReference>
<comment type="subcellular location">
    <subcellularLocation>
        <location evidence="2">Cell membrane</location>
        <topology evidence="2">Single-pass type II membrane protein</topology>
    </subcellularLocation>
</comment>
<dbReference type="InterPro" id="IPR042089">
    <property type="entry name" value="Peptidase_M13_dom_2"/>
</dbReference>
<protein>
    <recommendedName>
        <fullName evidence="14">Endothelin-converting enzyme 1</fullName>
    </recommendedName>
</protein>
<gene>
    <name evidence="12" type="ORF">HHI36_009647</name>
</gene>
<evidence type="ECO:0000256" key="3">
    <source>
        <dbReference type="ARBA" id="ARBA00007357"/>
    </source>
</evidence>
<evidence type="ECO:0000256" key="6">
    <source>
        <dbReference type="ARBA" id="ARBA00022801"/>
    </source>
</evidence>
<evidence type="ECO:0000313" key="12">
    <source>
        <dbReference type="EMBL" id="KAL3265444.1"/>
    </source>
</evidence>
<evidence type="ECO:0000256" key="4">
    <source>
        <dbReference type="ARBA" id="ARBA00022670"/>
    </source>
</evidence>
<dbReference type="InterPro" id="IPR000718">
    <property type="entry name" value="Peptidase_M13"/>
</dbReference>
<dbReference type="Gene3D" id="3.40.390.10">
    <property type="entry name" value="Collagenase (Catalytic Domain)"/>
    <property type="match status" value="1"/>
</dbReference>
<evidence type="ECO:0000256" key="9">
    <source>
        <dbReference type="SAM" id="SignalP"/>
    </source>
</evidence>
<keyword evidence="13" id="KW-1185">Reference proteome</keyword>
<dbReference type="Proteomes" id="UP001516400">
    <property type="component" value="Unassembled WGS sequence"/>
</dbReference>
<dbReference type="PROSITE" id="PS51885">
    <property type="entry name" value="NEPRILYSIN"/>
    <property type="match status" value="1"/>
</dbReference>
<keyword evidence="7" id="KW-0862">Zinc</keyword>
<keyword evidence="5" id="KW-0479">Metal-binding</keyword>
<dbReference type="PANTHER" id="PTHR11733">
    <property type="entry name" value="ZINC METALLOPROTEASE FAMILY M13 NEPRILYSIN-RELATED"/>
    <property type="match status" value="1"/>
</dbReference>
<comment type="similarity">
    <text evidence="3">Belongs to the peptidase M13 family.</text>
</comment>
<name>A0ABD2MGF7_9CUCU</name>
<evidence type="ECO:0000256" key="2">
    <source>
        <dbReference type="ARBA" id="ARBA00004401"/>
    </source>
</evidence>
<dbReference type="SUPFAM" id="SSF55486">
    <property type="entry name" value="Metalloproteases ('zincins'), catalytic domain"/>
    <property type="match status" value="1"/>
</dbReference>
<evidence type="ECO:0000256" key="7">
    <source>
        <dbReference type="ARBA" id="ARBA00022833"/>
    </source>
</evidence>
<keyword evidence="8" id="KW-0482">Metalloprotease</keyword>
<dbReference type="GO" id="GO:0008237">
    <property type="term" value="F:metallopeptidase activity"/>
    <property type="evidence" value="ECO:0007669"/>
    <property type="project" value="UniProtKB-KW"/>
</dbReference>
<evidence type="ECO:0000256" key="8">
    <source>
        <dbReference type="ARBA" id="ARBA00023049"/>
    </source>
</evidence>
<sequence>MFFLLIGLIILLCNLGRSWKSYCSNDECLRSAANLKYSMDLSVDPCEDFYHFTCGHWSEEHPNHGWYTSFSSFAAVNERITVSSYNFLIAEDDNDTLPVVQSRMLYQSCLDQESADELGFTTIYEYLEQVGLPRIPHLFSALSDEEKMNFKFDWLTVEADIKKTFSKDIFIGFIVDVNIYNVSENVMIIGSPGNQCPLPSPFLNIQDKNDYELIKEQTAEGNNGKIELKDKIRKKVVKYVITEMMKNSTSDIPSEELLDQAAFVINNITNTIDELSDNFTSNGEAANKYTFHGLQEEIDKFTMENTNKKMPDFLQKYIGRIFENIENVTIDFNEDIMYIQDGEKPYIFHIMSFLLDTSDIYIELYMWWSTVLSMIINTTTDVVEYITKETEVLYVSSHTNSRSKSVECVELVNTFMGMAVTYGIADRAFANKSGLHVRHMLDDIRESFKSSVEGITWMDEETKKATLDKSENMYSFIGYPSWLFEDGKIEKYYEGLVINETTFLQNLMKLVEREMPKHLSKLRLVNKKEFIVNPTEVNAYNYFADNSIIVPLAFLTYPLYHLGLEVLNYGSIGTVLGHELTHGFDNKGRKHDIQGNYKQWWSNATIETFERKTECFVKQYDNITIEGAEGQVSGERTLGENIADNGGLNHAYRAYKNYMKRSGCEPSLPGFENYTHDQLFFIAFGSIWCENASTKDIEEQLESDAHCPNPIRVNMGVSNSKDFAKAFHCKVGSKMNPEKNARYGENVNIIE</sequence>
<dbReference type="GO" id="GO:0005886">
    <property type="term" value="C:plasma membrane"/>
    <property type="evidence" value="ECO:0007669"/>
    <property type="project" value="UniProtKB-SubCell"/>
</dbReference>
<dbReference type="Pfam" id="PF05649">
    <property type="entry name" value="Peptidase_M13_N"/>
    <property type="match status" value="1"/>
</dbReference>
<accession>A0ABD2MGF7</accession>
<evidence type="ECO:0000256" key="5">
    <source>
        <dbReference type="ARBA" id="ARBA00022723"/>
    </source>
</evidence>
<feature type="chain" id="PRO_5044758215" description="Endothelin-converting enzyme 1" evidence="9">
    <location>
        <begin position="19"/>
        <end position="751"/>
    </location>
</feature>
<keyword evidence="9" id="KW-0732">Signal</keyword>
<organism evidence="12 13">
    <name type="scientific">Cryptolaemus montrouzieri</name>
    <dbReference type="NCBI Taxonomy" id="559131"/>
    <lineage>
        <taxon>Eukaryota</taxon>
        <taxon>Metazoa</taxon>
        <taxon>Ecdysozoa</taxon>
        <taxon>Arthropoda</taxon>
        <taxon>Hexapoda</taxon>
        <taxon>Insecta</taxon>
        <taxon>Pterygota</taxon>
        <taxon>Neoptera</taxon>
        <taxon>Endopterygota</taxon>
        <taxon>Coleoptera</taxon>
        <taxon>Polyphaga</taxon>
        <taxon>Cucujiformia</taxon>
        <taxon>Coccinelloidea</taxon>
        <taxon>Coccinellidae</taxon>
        <taxon>Scymninae</taxon>
        <taxon>Scymnini</taxon>
        <taxon>Cryptolaemus</taxon>
    </lineage>
</organism>
<dbReference type="EMBL" id="JABFTP020000001">
    <property type="protein sequence ID" value="KAL3265444.1"/>
    <property type="molecule type" value="Genomic_DNA"/>
</dbReference>
<dbReference type="PRINTS" id="PR00786">
    <property type="entry name" value="NEPRILYSIN"/>
</dbReference>
<feature type="domain" description="Peptidase M13 N-terminal" evidence="11">
    <location>
        <begin position="45"/>
        <end position="480"/>
    </location>
</feature>
<dbReference type="InterPro" id="IPR008753">
    <property type="entry name" value="Peptidase_M13_N"/>
</dbReference>
<dbReference type="AlphaFoldDB" id="A0ABD2MGF7"/>
<evidence type="ECO:0000313" key="13">
    <source>
        <dbReference type="Proteomes" id="UP001516400"/>
    </source>
</evidence>
<dbReference type="CDD" id="cd08662">
    <property type="entry name" value="M13"/>
    <property type="match status" value="1"/>
</dbReference>
<dbReference type="Pfam" id="PF01431">
    <property type="entry name" value="Peptidase_M13"/>
    <property type="match status" value="1"/>
</dbReference>
<keyword evidence="6" id="KW-0378">Hydrolase</keyword>
<feature type="domain" description="Peptidase M13 C-terminal" evidence="10">
    <location>
        <begin position="538"/>
        <end position="741"/>
    </location>
</feature>
<dbReference type="InterPro" id="IPR024079">
    <property type="entry name" value="MetalloPept_cat_dom_sf"/>
</dbReference>
<evidence type="ECO:0000259" key="10">
    <source>
        <dbReference type="Pfam" id="PF01431"/>
    </source>
</evidence>
<dbReference type="InterPro" id="IPR018497">
    <property type="entry name" value="Peptidase_M13_C"/>
</dbReference>
<evidence type="ECO:0008006" key="14">
    <source>
        <dbReference type="Google" id="ProtNLM"/>
    </source>
</evidence>
<comment type="caution">
    <text evidence="12">The sequence shown here is derived from an EMBL/GenBank/DDBJ whole genome shotgun (WGS) entry which is preliminary data.</text>
</comment>
<dbReference type="PANTHER" id="PTHR11733:SF133">
    <property type="entry name" value="PHOSPHATE-REGULATING NEUTRAL ENDOPEPTIDASE PHEX"/>
    <property type="match status" value="1"/>
</dbReference>
<feature type="signal peptide" evidence="9">
    <location>
        <begin position="1"/>
        <end position="18"/>
    </location>
</feature>